<accession>X1HJC6</accession>
<protein>
    <recommendedName>
        <fullName evidence="7">ABC transmembrane type-1 domain-containing protein</fullName>
    </recommendedName>
</protein>
<reference evidence="6" key="1">
    <citation type="journal article" date="2014" name="Front. Microbiol.">
        <title>High frequency of phylogenetically diverse reductive dehalogenase-homologous genes in deep subseafloor sedimentary metagenomes.</title>
        <authorList>
            <person name="Kawai M."/>
            <person name="Futagami T."/>
            <person name="Toyoda A."/>
            <person name="Takaki Y."/>
            <person name="Nishi S."/>
            <person name="Hori S."/>
            <person name="Arai W."/>
            <person name="Tsubouchi T."/>
            <person name="Morono Y."/>
            <person name="Uchiyama I."/>
            <person name="Ito T."/>
            <person name="Fujiyama A."/>
            <person name="Inagaki F."/>
            <person name="Takami H."/>
        </authorList>
    </citation>
    <scope>NUCLEOTIDE SEQUENCE</scope>
    <source>
        <strain evidence="6">Expedition CK06-06</strain>
    </source>
</reference>
<dbReference type="GO" id="GO:0016020">
    <property type="term" value="C:membrane"/>
    <property type="evidence" value="ECO:0007669"/>
    <property type="project" value="UniProtKB-SubCell"/>
</dbReference>
<keyword evidence="3 5" id="KW-1133">Transmembrane helix</keyword>
<comment type="subcellular location">
    <subcellularLocation>
        <location evidence="1">Membrane</location>
        <topology evidence="1">Multi-pass membrane protein</topology>
    </subcellularLocation>
</comment>
<evidence type="ECO:0000256" key="4">
    <source>
        <dbReference type="ARBA" id="ARBA00023136"/>
    </source>
</evidence>
<keyword evidence="4 5" id="KW-0472">Membrane</keyword>
<name>X1HJC6_9ZZZZ</name>
<evidence type="ECO:0008006" key="7">
    <source>
        <dbReference type="Google" id="ProtNLM"/>
    </source>
</evidence>
<feature type="non-terminal residue" evidence="6">
    <location>
        <position position="1"/>
    </location>
</feature>
<evidence type="ECO:0000256" key="2">
    <source>
        <dbReference type="ARBA" id="ARBA00022692"/>
    </source>
</evidence>
<dbReference type="SUPFAM" id="SSF161098">
    <property type="entry name" value="MetI-like"/>
    <property type="match status" value="1"/>
</dbReference>
<keyword evidence="2 5" id="KW-0812">Transmembrane</keyword>
<evidence type="ECO:0000256" key="1">
    <source>
        <dbReference type="ARBA" id="ARBA00004141"/>
    </source>
</evidence>
<proteinExistence type="predicted"/>
<dbReference type="EMBL" id="BARU01033627">
    <property type="protein sequence ID" value="GAH69572.1"/>
    <property type="molecule type" value="Genomic_DNA"/>
</dbReference>
<evidence type="ECO:0000256" key="5">
    <source>
        <dbReference type="SAM" id="Phobius"/>
    </source>
</evidence>
<dbReference type="InterPro" id="IPR035906">
    <property type="entry name" value="MetI-like_sf"/>
</dbReference>
<gene>
    <name evidence="6" type="ORF">S03H2_52881</name>
</gene>
<evidence type="ECO:0000313" key="6">
    <source>
        <dbReference type="EMBL" id="GAH69572.1"/>
    </source>
</evidence>
<evidence type="ECO:0000256" key="3">
    <source>
        <dbReference type="ARBA" id="ARBA00022989"/>
    </source>
</evidence>
<comment type="caution">
    <text evidence="6">The sequence shown here is derived from an EMBL/GenBank/DDBJ whole genome shotgun (WGS) entry which is preliminary data.</text>
</comment>
<dbReference type="AlphaFoldDB" id="X1HJC6"/>
<feature type="transmembrane region" description="Helical" evidence="5">
    <location>
        <begin position="30"/>
        <end position="49"/>
    </location>
</feature>
<organism evidence="6">
    <name type="scientific">marine sediment metagenome</name>
    <dbReference type="NCBI Taxonomy" id="412755"/>
    <lineage>
        <taxon>unclassified sequences</taxon>
        <taxon>metagenomes</taxon>
        <taxon>ecological metagenomes</taxon>
    </lineage>
</organism>
<sequence length="65" mass="7116">NSPFILQKAKLFTIPLGITTIGNYYRYDRAAQILGLTLGTLPLIIIYVFGSKTFIRGLAAGALKQ</sequence>